<keyword evidence="3 6" id="KW-0812">Transmembrane</keyword>
<protein>
    <submittedName>
        <fullName evidence="7">AI-2E family transporter</fullName>
    </submittedName>
</protein>
<dbReference type="AlphaFoldDB" id="A0A498L1C0"/>
<feature type="transmembrane region" description="Helical" evidence="6">
    <location>
        <begin position="264"/>
        <end position="283"/>
    </location>
</feature>
<keyword evidence="8" id="KW-1185">Reference proteome</keyword>
<evidence type="ECO:0000313" key="7">
    <source>
        <dbReference type="EMBL" id="RXK51776.1"/>
    </source>
</evidence>
<comment type="subcellular location">
    <subcellularLocation>
        <location evidence="1">Membrane</location>
        <topology evidence="1">Multi-pass membrane protein</topology>
    </subcellularLocation>
</comment>
<evidence type="ECO:0000256" key="2">
    <source>
        <dbReference type="ARBA" id="ARBA00009773"/>
    </source>
</evidence>
<name>A0A498L1C0_9EURY</name>
<feature type="transmembrane region" description="Helical" evidence="6">
    <location>
        <begin position="12"/>
        <end position="45"/>
    </location>
</feature>
<feature type="transmembrane region" description="Helical" evidence="6">
    <location>
        <begin position="196"/>
        <end position="217"/>
    </location>
</feature>
<dbReference type="Pfam" id="PF01594">
    <property type="entry name" value="AI-2E_transport"/>
    <property type="match status" value="1"/>
</dbReference>
<feature type="transmembrane region" description="Helical" evidence="6">
    <location>
        <begin position="303"/>
        <end position="329"/>
    </location>
</feature>
<sequence>METTWTVSRAQAAWAVVGLVVGSLVAFVLVSFVGALAVGVFLYYAVRPAYRRIERRLGRSDLGATLALGLVGVPILAVLGYAALVAVRAVDRFVARTDLSQYQSLLAPYLDVAALTEPGTLFDLLGGNVGRVAGYFGLAVTWSVRLFVAITVAYYLLCDGDRIGDWFRATFGGSPGAVAFAEQVDTDLRSVYTGNLLVIGATAAIAVGVYSLLGLVAPPALAIRFPLLLGLLTGIFTLVPAVGMKVIWVPYALSLVVRSLRGDAGLWFPVLFVVVTFVVVDFLPDVFVRSYLSSGDLHMGLLVLTYVLASIAFGWSGIFLGPILLVVAIHFAREVLPALVGGGSPSVEEN</sequence>
<comment type="similarity">
    <text evidence="2">Belongs to the autoinducer-2 exporter (AI-2E) (TC 2.A.86) family.</text>
</comment>
<dbReference type="GO" id="GO:0016020">
    <property type="term" value="C:membrane"/>
    <property type="evidence" value="ECO:0007669"/>
    <property type="project" value="UniProtKB-SubCell"/>
</dbReference>
<dbReference type="PANTHER" id="PTHR21716">
    <property type="entry name" value="TRANSMEMBRANE PROTEIN"/>
    <property type="match status" value="1"/>
</dbReference>
<evidence type="ECO:0000256" key="6">
    <source>
        <dbReference type="SAM" id="Phobius"/>
    </source>
</evidence>
<dbReference type="Proteomes" id="UP000289691">
    <property type="component" value="Unassembled WGS sequence"/>
</dbReference>
<gene>
    <name evidence="7" type="ORF">EAF64_03850</name>
</gene>
<dbReference type="RefSeq" id="WP_129067634.1">
    <property type="nucleotide sequence ID" value="NZ_RDFA01000001.1"/>
</dbReference>
<feature type="transmembrane region" description="Helical" evidence="6">
    <location>
        <begin position="132"/>
        <end position="157"/>
    </location>
</feature>
<feature type="transmembrane region" description="Helical" evidence="6">
    <location>
        <begin position="66"/>
        <end position="90"/>
    </location>
</feature>
<reference evidence="7 8" key="1">
    <citation type="submission" date="2019-01" db="EMBL/GenBank/DDBJ databases">
        <title>Halorientalis sp. F13-25 a new haloarchaeum isolated from hypersaline water.</title>
        <authorList>
            <person name="Ana D.-V."/>
            <person name="Cristina S.-P."/>
            <person name="Antonio V."/>
        </authorList>
    </citation>
    <scope>NUCLEOTIDE SEQUENCE [LARGE SCALE GENOMIC DNA]</scope>
    <source>
        <strain evidence="7 8">F13-25</strain>
    </source>
</reference>
<evidence type="ECO:0000256" key="5">
    <source>
        <dbReference type="ARBA" id="ARBA00023136"/>
    </source>
</evidence>
<proteinExistence type="inferred from homology"/>
<dbReference type="InterPro" id="IPR002549">
    <property type="entry name" value="AI-2E-like"/>
</dbReference>
<evidence type="ECO:0000256" key="4">
    <source>
        <dbReference type="ARBA" id="ARBA00022989"/>
    </source>
</evidence>
<organism evidence="7 8">
    <name type="scientific">Halorientalis pallida</name>
    <dbReference type="NCBI Taxonomy" id="2479928"/>
    <lineage>
        <taxon>Archaea</taxon>
        <taxon>Methanobacteriati</taxon>
        <taxon>Methanobacteriota</taxon>
        <taxon>Stenosarchaea group</taxon>
        <taxon>Halobacteria</taxon>
        <taxon>Halobacteriales</taxon>
        <taxon>Haloarculaceae</taxon>
        <taxon>Halorientalis</taxon>
    </lineage>
</organism>
<keyword evidence="4 6" id="KW-1133">Transmembrane helix</keyword>
<evidence type="ECO:0000313" key="8">
    <source>
        <dbReference type="Proteomes" id="UP000289691"/>
    </source>
</evidence>
<evidence type="ECO:0000256" key="1">
    <source>
        <dbReference type="ARBA" id="ARBA00004141"/>
    </source>
</evidence>
<evidence type="ECO:0000256" key="3">
    <source>
        <dbReference type="ARBA" id="ARBA00022692"/>
    </source>
</evidence>
<keyword evidence="5 6" id="KW-0472">Membrane</keyword>
<feature type="transmembrane region" description="Helical" evidence="6">
    <location>
        <begin position="223"/>
        <end position="243"/>
    </location>
</feature>
<dbReference type="EMBL" id="RDFA01000001">
    <property type="protein sequence ID" value="RXK51776.1"/>
    <property type="molecule type" value="Genomic_DNA"/>
</dbReference>
<dbReference type="PANTHER" id="PTHR21716:SF4">
    <property type="entry name" value="TRANSMEMBRANE PROTEIN 245"/>
    <property type="match status" value="1"/>
</dbReference>
<comment type="caution">
    <text evidence="7">The sequence shown here is derived from an EMBL/GenBank/DDBJ whole genome shotgun (WGS) entry which is preliminary data.</text>
</comment>
<accession>A0A498L1C0</accession>
<dbReference type="OrthoDB" id="282734at2157"/>